<feature type="signal peptide" evidence="11">
    <location>
        <begin position="1"/>
        <end position="26"/>
    </location>
</feature>
<dbReference type="SMART" id="SM00554">
    <property type="entry name" value="FAS1"/>
    <property type="match status" value="1"/>
</dbReference>
<protein>
    <recommendedName>
        <fullName evidence="12">FAS1 domain-containing protein</fullName>
    </recommendedName>
</protein>
<evidence type="ECO:0000256" key="6">
    <source>
        <dbReference type="ARBA" id="ARBA00022974"/>
    </source>
</evidence>
<dbReference type="PANTHER" id="PTHR32077">
    <property type="entry name" value="FASCICLIN-LIKE ARABINOGALACTAN PROTEIN"/>
    <property type="match status" value="1"/>
</dbReference>
<dbReference type="PANTHER" id="PTHR32077:SF65">
    <property type="entry name" value="FASCICLIN-LIKE ARABINOGALACTAN PROTEIN 11"/>
    <property type="match status" value="1"/>
</dbReference>
<dbReference type="EMBL" id="JAEACU010000012">
    <property type="protein sequence ID" value="KAH7513220.1"/>
    <property type="molecule type" value="Genomic_DNA"/>
</dbReference>
<evidence type="ECO:0000256" key="4">
    <source>
        <dbReference type="ARBA" id="ARBA00022622"/>
    </source>
</evidence>
<proteinExistence type="inferred from homology"/>
<evidence type="ECO:0000313" key="14">
    <source>
        <dbReference type="Proteomes" id="UP000813462"/>
    </source>
</evidence>
<evidence type="ECO:0000256" key="5">
    <source>
        <dbReference type="ARBA" id="ARBA00022729"/>
    </source>
</evidence>
<organism evidence="13 14">
    <name type="scientific">Ziziphus jujuba var. spinosa</name>
    <dbReference type="NCBI Taxonomy" id="714518"/>
    <lineage>
        <taxon>Eukaryota</taxon>
        <taxon>Viridiplantae</taxon>
        <taxon>Streptophyta</taxon>
        <taxon>Embryophyta</taxon>
        <taxon>Tracheophyta</taxon>
        <taxon>Spermatophyta</taxon>
        <taxon>Magnoliopsida</taxon>
        <taxon>eudicotyledons</taxon>
        <taxon>Gunneridae</taxon>
        <taxon>Pentapetalae</taxon>
        <taxon>rosids</taxon>
        <taxon>fabids</taxon>
        <taxon>Rosales</taxon>
        <taxon>Rhamnaceae</taxon>
        <taxon>Paliureae</taxon>
        <taxon>Ziziphus</taxon>
    </lineage>
</organism>
<dbReference type="GO" id="GO:0005886">
    <property type="term" value="C:plasma membrane"/>
    <property type="evidence" value="ECO:0007669"/>
    <property type="project" value="UniProtKB-SubCell"/>
</dbReference>
<dbReference type="PROSITE" id="PS50213">
    <property type="entry name" value="FAS1"/>
    <property type="match status" value="1"/>
</dbReference>
<evidence type="ECO:0000256" key="9">
    <source>
        <dbReference type="ARBA" id="ARBA00024686"/>
    </source>
</evidence>
<evidence type="ECO:0000256" key="1">
    <source>
        <dbReference type="ARBA" id="ARBA00004609"/>
    </source>
</evidence>
<evidence type="ECO:0000256" key="10">
    <source>
        <dbReference type="SAM" id="MobiDB-lite"/>
    </source>
</evidence>
<reference evidence="13" key="1">
    <citation type="journal article" date="2021" name="Front. Plant Sci.">
        <title>Chromosome-Scale Genome Assembly for Chinese Sour Jujube and Insights Into Its Genome Evolution and Domestication Signature.</title>
        <authorList>
            <person name="Shen L.-Y."/>
            <person name="Luo H."/>
            <person name="Wang X.-L."/>
            <person name="Wang X.-M."/>
            <person name="Qiu X.-J."/>
            <person name="Liu H."/>
            <person name="Zhou S.-S."/>
            <person name="Jia K.-H."/>
            <person name="Nie S."/>
            <person name="Bao Y.-T."/>
            <person name="Zhang R.-G."/>
            <person name="Yun Q.-Z."/>
            <person name="Chai Y.-H."/>
            <person name="Lu J.-Y."/>
            <person name="Li Y."/>
            <person name="Zhao S.-W."/>
            <person name="Mao J.-F."/>
            <person name="Jia S.-G."/>
            <person name="Mao Y.-M."/>
        </authorList>
    </citation>
    <scope>NUCLEOTIDE SEQUENCE</scope>
    <source>
        <strain evidence="13">AT0</strain>
        <tissue evidence="13">Leaf</tissue>
    </source>
</reference>
<dbReference type="InterPro" id="IPR000782">
    <property type="entry name" value="FAS1_domain"/>
</dbReference>
<evidence type="ECO:0000256" key="7">
    <source>
        <dbReference type="ARBA" id="ARBA00023136"/>
    </source>
</evidence>
<dbReference type="Proteomes" id="UP000813462">
    <property type="component" value="Unassembled WGS sequence"/>
</dbReference>
<keyword evidence="4" id="KW-0336">GPI-anchor</keyword>
<keyword evidence="7" id="KW-0472">Membrane</keyword>
<dbReference type="InterPro" id="IPR045003">
    <property type="entry name" value="FLA_A"/>
</dbReference>
<dbReference type="GO" id="GO:0009834">
    <property type="term" value="P:plant-type secondary cell wall biogenesis"/>
    <property type="evidence" value="ECO:0007669"/>
    <property type="project" value="TreeGrafter"/>
</dbReference>
<feature type="chain" id="PRO_5038136749" description="FAS1 domain-containing protein" evidence="11">
    <location>
        <begin position="27"/>
        <end position="280"/>
    </location>
</feature>
<gene>
    <name evidence="13" type="ORF">FEM48_Zijuj12G0173500</name>
</gene>
<comment type="similarity">
    <text evidence="2">Belongs to the fasciclin-like AGP family.</text>
</comment>
<dbReference type="OrthoDB" id="286301at2759"/>
<keyword evidence="5 11" id="KW-0732">Signal</keyword>
<dbReference type="SUPFAM" id="SSF82153">
    <property type="entry name" value="FAS1 domain"/>
    <property type="match status" value="1"/>
</dbReference>
<accession>A0A978UEM7</accession>
<feature type="region of interest" description="Disordered" evidence="10">
    <location>
        <begin position="30"/>
        <end position="66"/>
    </location>
</feature>
<dbReference type="AlphaFoldDB" id="A0A978UEM7"/>
<keyword evidence="3" id="KW-1003">Cell membrane</keyword>
<feature type="compositionally biased region" description="Low complexity" evidence="10">
    <location>
        <begin position="33"/>
        <end position="61"/>
    </location>
</feature>
<evidence type="ECO:0000256" key="11">
    <source>
        <dbReference type="SAM" id="SignalP"/>
    </source>
</evidence>
<sequence length="280" mass="29371">MESVRATSQLLFSLLFIFFLLSPISAKTPEADSPAVAPSAPVPPKTKSTPAPTVPPKSTVPESSGPPNIITILQKAGSQFTTFIKLLRSTLVANQINTQLAGRTQGLTVFAPTDSAFSALGSGALNALSSEQQLHLIQYHVLPAVYTLSQFETITNPVHTQAGNSENGQYPLNITSAGSTVNITTGVVNATVTNTVYTDDQFSVYQVDKVLLPLDIFGRKSTPVAPAPAPLKPQKAVEDAEAPAKTTEVPPPPPSGAIGMKHHGFVAVILAMGVLKALLL</sequence>
<dbReference type="FunFam" id="2.30.180.10:FF:000006">
    <property type="entry name" value="Fasciclin-like arabinogalactan protein 11"/>
    <property type="match status" value="1"/>
</dbReference>
<dbReference type="Pfam" id="PF02469">
    <property type="entry name" value="Fasciclin"/>
    <property type="match status" value="1"/>
</dbReference>
<dbReference type="GO" id="GO:0098552">
    <property type="term" value="C:side of membrane"/>
    <property type="evidence" value="ECO:0007669"/>
    <property type="project" value="UniProtKB-KW"/>
</dbReference>
<evidence type="ECO:0000256" key="2">
    <source>
        <dbReference type="ARBA" id="ARBA00007843"/>
    </source>
</evidence>
<evidence type="ECO:0000256" key="3">
    <source>
        <dbReference type="ARBA" id="ARBA00022475"/>
    </source>
</evidence>
<evidence type="ECO:0000313" key="13">
    <source>
        <dbReference type="EMBL" id="KAH7513220.1"/>
    </source>
</evidence>
<feature type="domain" description="FAS1" evidence="12">
    <location>
        <begin position="67"/>
        <end position="211"/>
    </location>
</feature>
<comment type="caution">
    <text evidence="13">The sequence shown here is derived from an EMBL/GenBank/DDBJ whole genome shotgun (WGS) entry which is preliminary data.</text>
</comment>
<evidence type="ECO:0000256" key="8">
    <source>
        <dbReference type="ARBA" id="ARBA00023180"/>
    </source>
</evidence>
<keyword evidence="8" id="KW-0325">Glycoprotein</keyword>
<name>A0A978UEM7_ZIZJJ</name>
<dbReference type="Gene3D" id="2.30.180.10">
    <property type="entry name" value="FAS1 domain"/>
    <property type="match status" value="1"/>
</dbReference>
<keyword evidence="6" id="KW-0654">Proteoglycan</keyword>
<keyword evidence="4" id="KW-0449">Lipoprotein</keyword>
<comment type="function">
    <text evidence="9">May be a cell surface adhesion protein.</text>
</comment>
<feature type="region of interest" description="Disordered" evidence="10">
    <location>
        <begin position="225"/>
        <end position="252"/>
    </location>
</feature>
<dbReference type="InterPro" id="IPR036378">
    <property type="entry name" value="FAS1_dom_sf"/>
</dbReference>
<comment type="subcellular location">
    <subcellularLocation>
        <location evidence="1">Cell membrane</location>
        <topology evidence="1">Lipid-anchor</topology>
        <topology evidence="1">GPI-anchor</topology>
    </subcellularLocation>
</comment>
<evidence type="ECO:0000259" key="12">
    <source>
        <dbReference type="PROSITE" id="PS50213"/>
    </source>
</evidence>